<evidence type="ECO:0000313" key="3">
    <source>
        <dbReference type="EMBL" id="KAE9235334.1"/>
    </source>
</evidence>
<comment type="caution">
    <text evidence="3">The sequence shown here is derived from an EMBL/GenBank/DDBJ whole genome shotgun (WGS) entry which is preliminary data.</text>
</comment>
<name>A0A6A3ZEJ4_9STRA</name>
<protein>
    <submittedName>
        <fullName evidence="3">Uncharacterized protein</fullName>
    </submittedName>
</protein>
<organism evidence="3 5">
    <name type="scientific">Phytophthora fragariae</name>
    <dbReference type="NCBI Taxonomy" id="53985"/>
    <lineage>
        <taxon>Eukaryota</taxon>
        <taxon>Sar</taxon>
        <taxon>Stramenopiles</taxon>
        <taxon>Oomycota</taxon>
        <taxon>Peronosporomycetes</taxon>
        <taxon>Peronosporales</taxon>
        <taxon>Peronosporaceae</taxon>
        <taxon>Phytophthora</taxon>
    </lineage>
</organism>
<dbReference type="Proteomes" id="UP000476176">
    <property type="component" value="Unassembled WGS sequence"/>
</dbReference>
<keyword evidence="1" id="KW-1133">Transmembrane helix</keyword>
<sequence>MQVLSDNEQRYGDYGRMLRKWWVAAYATFYAYLPDLSLNTACSIKNCAVSTKEAAVSSRRRAGEAGVALALLTMNLLNCYFEWTTLGVGASVVFVTLGVVTHIWRGGKGQSDREWLSPTTIIVEGLSEVRERAADRSRTETEDLERLRGADDALLCARKESAHGRNRPVPPH</sequence>
<evidence type="ECO:0000256" key="1">
    <source>
        <dbReference type="SAM" id="Phobius"/>
    </source>
</evidence>
<keyword evidence="5" id="KW-1185">Reference proteome</keyword>
<keyword evidence="1" id="KW-0812">Transmembrane</keyword>
<evidence type="ECO:0000313" key="2">
    <source>
        <dbReference type="EMBL" id="KAE9029970.1"/>
    </source>
</evidence>
<dbReference type="OrthoDB" id="119701at2759"/>
<evidence type="ECO:0000313" key="4">
    <source>
        <dbReference type="EMBL" id="KAE9249370.1"/>
    </source>
</evidence>
<evidence type="ECO:0000313" key="5">
    <source>
        <dbReference type="Proteomes" id="UP000433483"/>
    </source>
</evidence>
<evidence type="ECO:0000313" key="6">
    <source>
        <dbReference type="Proteomes" id="UP000460718"/>
    </source>
</evidence>
<reference evidence="3 5" key="1">
    <citation type="submission" date="2018-08" db="EMBL/GenBank/DDBJ databases">
        <title>Genomic investigation of the strawberry pathogen Phytophthora fragariae indicates pathogenicity is determined by transcriptional variation in three key races.</title>
        <authorList>
            <person name="Adams T.M."/>
            <person name="Armitage A.D."/>
            <person name="Sobczyk M.K."/>
            <person name="Bates H.J."/>
            <person name="Dunwell J.M."/>
            <person name="Nellist C.F."/>
            <person name="Harrison R.J."/>
        </authorList>
    </citation>
    <scope>NUCLEOTIDE SEQUENCE [LARGE SCALE GENOMIC DNA]</scope>
    <source>
        <strain evidence="4 7">BC-23</strain>
        <strain evidence="3 5">NOV-27</strain>
        <strain evidence="2 6">SCRP245</strain>
    </source>
</reference>
<dbReference type="EMBL" id="QXGB01000037">
    <property type="protein sequence ID" value="KAE9235334.1"/>
    <property type="molecule type" value="Genomic_DNA"/>
</dbReference>
<evidence type="ECO:0000313" key="7">
    <source>
        <dbReference type="Proteomes" id="UP000476176"/>
    </source>
</evidence>
<keyword evidence="1" id="KW-0472">Membrane</keyword>
<proteinExistence type="predicted"/>
<accession>A0A6A3ZEJ4</accession>
<dbReference type="EMBL" id="QXFW01000020">
    <property type="protein sequence ID" value="KAE9029970.1"/>
    <property type="molecule type" value="Genomic_DNA"/>
</dbReference>
<feature type="transmembrane region" description="Helical" evidence="1">
    <location>
        <begin position="83"/>
        <end position="104"/>
    </location>
</feature>
<dbReference type="Proteomes" id="UP000460718">
    <property type="component" value="Unassembled WGS sequence"/>
</dbReference>
<dbReference type="AlphaFoldDB" id="A0A6A3ZEJ4"/>
<dbReference type="Proteomes" id="UP000433483">
    <property type="component" value="Unassembled WGS sequence"/>
</dbReference>
<gene>
    <name evidence="4" type="ORF">PF004_g3415</name>
    <name evidence="3" type="ORF">PF005_g1496</name>
    <name evidence="2" type="ORF">PF011_g813</name>
</gene>
<dbReference type="EMBL" id="QXGC01000108">
    <property type="protein sequence ID" value="KAE9249370.1"/>
    <property type="molecule type" value="Genomic_DNA"/>
</dbReference>